<comment type="caution">
    <text evidence="3">The sequence shown here is derived from an EMBL/GenBank/DDBJ whole genome shotgun (WGS) entry which is preliminary data.</text>
</comment>
<name>A0A0M0K4P0_9EUKA</name>
<reference evidence="4" key="1">
    <citation type="journal article" date="2015" name="PLoS Genet.">
        <title>Genome Sequence and Transcriptome Analyses of Chrysochromulina tobin: Metabolic Tools for Enhanced Algal Fitness in the Prominent Order Prymnesiales (Haptophyceae).</title>
        <authorList>
            <person name="Hovde B.T."/>
            <person name="Deodato C.R."/>
            <person name="Hunsperger H.M."/>
            <person name="Ryken S.A."/>
            <person name="Yost W."/>
            <person name="Jha R.K."/>
            <person name="Patterson J."/>
            <person name="Monnat R.J. Jr."/>
            <person name="Barlow S.B."/>
            <person name="Starkenburg S.R."/>
            <person name="Cattolico R.A."/>
        </authorList>
    </citation>
    <scope>NUCLEOTIDE SEQUENCE</scope>
    <source>
        <strain evidence="4">CCMP291</strain>
    </source>
</reference>
<evidence type="ECO:0000313" key="3">
    <source>
        <dbReference type="EMBL" id="KOO33774.1"/>
    </source>
</evidence>
<gene>
    <name evidence="3" type="ORF">Ctob_013157</name>
</gene>
<evidence type="ECO:0000256" key="2">
    <source>
        <dbReference type="SAM" id="SignalP"/>
    </source>
</evidence>
<dbReference type="Proteomes" id="UP000037460">
    <property type="component" value="Unassembled WGS sequence"/>
</dbReference>
<keyword evidence="4" id="KW-1185">Reference proteome</keyword>
<keyword evidence="2" id="KW-0732">Signal</keyword>
<evidence type="ECO:0000256" key="1">
    <source>
        <dbReference type="SAM" id="MobiDB-lite"/>
    </source>
</evidence>
<feature type="chain" id="PRO_5005602370" evidence="2">
    <location>
        <begin position="19"/>
        <end position="144"/>
    </location>
</feature>
<protein>
    <submittedName>
        <fullName evidence="3">Uncharacterized protein</fullName>
    </submittedName>
</protein>
<accession>A0A0M0K4P0</accession>
<dbReference type="EMBL" id="JWZX01001429">
    <property type="protein sequence ID" value="KOO33774.1"/>
    <property type="molecule type" value="Genomic_DNA"/>
</dbReference>
<dbReference type="AlphaFoldDB" id="A0A0M0K4P0"/>
<organism evidence="3 4">
    <name type="scientific">Chrysochromulina tobinii</name>
    <dbReference type="NCBI Taxonomy" id="1460289"/>
    <lineage>
        <taxon>Eukaryota</taxon>
        <taxon>Haptista</taxon>
        <taxon>Haptophyta</taxon>
        <taxon>Prymnesiophyceae</taxon>
        <taxon>Prymnesiales</taxon>
        <taxon>Chrysochromulinaceae</taxon>
        <taxon>Chrysochromulina</taxon>
    </lineage>
</organism>
<proteinExistence type="predicted"/>
<evidence type="ECO:0000313" key="4">
    <source>
        <dbReference type="Proteomes" id="UP000037460"/>
    </source>
</evidence>
<sequence>MLARVLCIVAFFAFSAEAFVAPASPALSVSVAARGQTSIDMMAAPKKPVKKAAPKVVAKKPVKKVVKKAAPKPVAKKAAPKPVAKKVAPKKVAPKKVAPKKVAPKKSAVKSGFRPGKQMPASQAVNELLGGIFNAFNLLRSLPK</sequence>
<feature type="compositionally biased region" description="Basic residues" evidence="1">
    <location>
        <begin position="69"/>
        <end position="108"/>
    </location>
</feature>
<feature type="region of interest" description="Disordered" evidence="1">
    <location>
        <begin position="69"/>
        <end position="118"/>
    </location>
</feature>
<feature type="signal peptide" evidence="2">
    <location>
        <begin position="1"/>
        <end position="18"/>
    </location>
</feature>